<evidence type="ECO:0000256" key="5">
    <source>
        <dbReference type="ARBA" id="ARBA00022908"/>
    </source>
</evidence>
<comment type="caution">
    <text evidence="12">The sequence shown here is derived from an EMBL/GenBank/DDBJ whole genome shotgun (WGS) entry which is preliminary data.</text>
</comment>
<evidence type="ECO:0000256" key="4">
    <source>
        <dbReference type="ARBA" id="ARBA00022829"/>
    </source>
</evidence>
<evidence type="ECO:0000256" key="1">
    <source>
        <dbReference type="ARBA" id="ARBA00004496"/>
    </source>
</evidence>
<keyword evidence="13" id="KW-1185">Reference proteome</keyword>
<dbReference type="PROSITE" id="PS51900">
    <property type="entry name" value="CB"/>
    <property type="match status" value="1"/>
</dbReference>
<evidence type="ECO:0000259" key="11">
    <source>
        <dbReference type="PROSITE" id="PS51900"/>
    </source>
</evidence>
<gene>
    <name evidence="12" type="ORF">MU1_00010</name>
</gene>
<feature type="domain" description="Tyr recombinase" evidence="10">
    <location>
        <begin position="103"/>
        <end position="277"/>
    </location>
</feature>
<dbReference type="InterPro" id="IPR044068">
    <property type="entry name" value="CB"/>
</dbReference>
<keyword evidence="2" id="KW-0963">Cytoplasm</keyword>
<sequence length="280" mass="32831">MKLSELWRLYEADKRIQGFSPKTLKAYALQHKMLMLELGDLGITEVTLAMLKEYLAKQADRLKPSSLGHRIRFVRSLFRYAYEETYLTSNPSLKLREPKLDKRIPKFLIEEDVIHLKISCQSLRERALLEFLYCTGCRVGEVEKINIEDLNWENCSAIVNGKGSKQREVYFTTECKVWLKKYLASREDSCKALFVTDTHPTKRMAIPTIRWALKRLAVRGEIEANVYPHRFRHTYACQLLDNGAPLDFIQGMLGHEKASTTQIYAQLRGERRRELYKRFF</sequence>
<keyword evidence="7" id="KW-0233">DNA recombination</keyword>
<evidence type="ECO:0000256" key="8">
    <source>
        <dbReference type="ARBA" id="ARBA00023306"/>
    </source>
</evidence>
<dbReference type="PANTHER" id="PTHR30349">
    <property type="entry name" value="PHAGE INTEGRASE-RELATED"/>
    <property type="match status" value="1"/>
</dbReference>
<keyword evidence="3" id="KW-0132">Cell division</keyword>
<evidence type="ECO:0000259" key="10">
    <source>
        <dbReference type="PROSITE" id="PS51898"/>
    </source>
</evidence>
<dbReference type="Proteomes" id="UP001157114">
    <property type="component" value="Unassembled WGS sequence"/>
</dbReference>
<dbReference type="InterPro" id="IPR010998">
    <property type="entry name" value="Integrase_recombinase_N"/>
</dbReference>
<dbReference type="InterPro" id="IPR002104">
    <property type="entry name" value="Integrase_catalytic"/>
</dbReference>
<keyword evidence="8" id="KW-0131">Cell cycle</keyword>
<dbReference type="SUPFAM" id="SSF56349">
    <property type="entry name" value="DNA breaking-rejoining enzymes"/>
    <property type="match status" value="1"/>
</dbReference>
<dbReference type="InterPro" id="IPR013762">
    <property type="entry name" value="Integrase-like_cat_sf"/>
</dbReference>
<dbReference type="PANTHER" id="PTHR30349:SF77">
    <property type="entry name" value="TYROSINE RECOMBINASE XERC"/>
    <property type="match status" value="1"/>
</dbReference>
<dbReference type="RefSeq" id="WP_284236334.1">
    <property type="nucleotide sequence ID" value="NZ_BSSQ01000001.1"/>
</dbReference>
<keyword evidence="4" id="KW-0159">Chromosome partition</keyword>
<dbReference type="InterPro" id="IPR011010">
    <property type="entry name" value="DNA_brk_join_enz"/>
</dbReference>
<dbReference type="Pfam" id="PF00589">
    <property type="entry name" value="Phage_integrase"/>
    <property type="match status" value="1"/>
</dbReference>
<evidence type="ECO:0000256" key="6">
    <source>
        <dbReference type="ARBA" id="ARBA00023125"/>
    </source>
</evidence>
<evidence type="ECO:0000256" key="3">
    <source>
        <dbReference type="ARBA" id="ARBA00022618"/>
    </source>
</evidence>
<evidence type="ECO:0000256" key="7">
    <source>
        <dbReference type="ARBA" id="ARBA00023172"/>
    </source>
</evidence>
<evidence type="ECO:0000256" key="2">
    <source>
        <dbReference type="ARBA" id="ARBA00022490"/>
    </source>
</evidence>
<keyword evidence="5" id="KW-0229">DNA integration</keyword>
<evidence type="ECO:0000256" key="9">
    <source>
        <dbReference type="PROSITE-ProRule" id="PRU01248"/>
    </source>
</evidence>
<organism evidence="12 13">
    <name type="scientific">Paenibacillus glycanilyticus</name>
    <dbReference type="NCBI Taxonomy" id="126569"/>
    <lineage>
        <taxon>Bacteria</taxon>
        <taxon>Bacillati</taxon>
        <taxon>Bacillota</taxon>
        <taxon>Bacilli</taxon>
        <taxon>Bacillales</taxon>
        <taxon>Paenibacillaceae</taxon>
        <taxon>Paenibacillus</taxon>
    </lineage>
</organism>
<reference evidence="12 13" key="1">
    <citation type="submission" date="2023-03" db="EMBL/GenBank/DDBJ databases">
        <title>Draft genome sequence of the bacteria which degrade cell wall of Tricholomamatutake.</title>
        <authorList>
            <person name="Konishi Y."/>
            <person name="Fukuta Y."/>
            <person name="Shirasaka N."/>
        </authorList>
    </citation>
    <scope>NUCLEOTIDE SEQUENCE [LARGE SCALE GENOMIC DNA]</scope>
    <source>
        <strain evidence="13">mu1</strain>
    </source>
</reference>
<name>A0ABQ6G7H1_9BACL</name>
<comment type="subcellular location">
    <subcellularLocation>
        <location evidence="1">Cytoplasm</location>
    </subcellularLocation>
</comment>
<dbReference type="InterPro" id="IPR050090">
    <property type="entry name" value="Tyrosine_recombinase_XerCD"/>
</dbReference>
<dbReference type="PROSITE" id="PS50096">
    <property type="entry name" value="IQ"/>
    <property type="match status" value="1"/>
</dbReference>
<dbReference type="EMBL" id="BSSQ01000001">
    <property type="protein sequence ID" value="GLX65657.1"/>
    <property type="molecule type" value="Genomic_DNA"/>
</dbReference>
<evidence type="ECO:0000313" key="13">
    <source>
        <dbReference type="Proteomes" id="UP001157114"/>
    </source>
</evidence>
<evidence type="ECO:0000313" key="12">
    <source>
        <dbReference type="EMBL" id="GLX65657.1"/>
    </source>
</evidence>
<protein>
    <submittedName>
        <fullName evidence="12">Integrase</fullName>
    </submittedName>
</protein>
<dbReference type="Gene3D" id="1.10.443.10">
    <property type="entry name" value="Intergrase catalytic core"/>
    <property type="match status" value="1"/>
</dbReference>
<dbReference type="PROSITE" id="PS51898">
    <property type="entry name" value="TYR_RECOMBINASE"/>
    <property type="match status" value="1"/>
</dbReference>
<accession>A0ABQ6G7H1</accession>
<keyword evidence="6 9" id="KW-0238">DNA-binding</keyword>
<feature type="domain" description="Core-binding (CB)" evidence="11">
    <location>
        <begin position="1"/>
        <end position="82"/>
    </location>
</feature>
<dbReference type="Gene3D" id="1.10.150.130">
    <property type="match status" value="1"/>
</dbReference>
<proteinExistence type="predicted"/>